<keyword evidence="1" id="KW-0472">Membrane</keyword>
<proteinExistence type="predicted"/>
<reference evidence="2 3" key="1">
    <citation type="submission" date="2020-02" db="EMBL/GenBank/DDBJ databases">
        <title>Genome assembly of a novel Clostridium senegalense strain.</title>
        <authorList>
            <person name="Gupta T.B."/>
            <person name="Jauregui R."/>
            <person name="Maclean P."/>
            <person name="Nawarathana A."/>
            <person name="Brightwell G."/>
        </authorList>
    </citation>
    <scope>NUCLEOTIDE SEQUENCE [LARGE SCALE GENOMIC DNA]</scope>
    <source>
        <strain evidence="2 3">AGRFS4</strain>
    </source>
</reference>
<evidence type="ECO:0000256" key="1">
    <source>
        <dbReference type="SAM" id="Phobius"/>
    </source>
</evidence>
<dbReference type="SUPFAM" id="SSF82171">
    <property type="entry name" value="DPP6 N-terminal domain-like"/>
    <property type="match status" value="1"/>
</dbReference>
<name>A0A6M0H4G3_9CLOT</name>
<evidence type="ECO:0008006" key="4">
    <source>
        <dbReference type="Google" id="ProtNLM"/>
    </source>
</evidence>
<protein>
    <recommendedName>
        <fullName evidence="4">Dipeptidyl-peptidase IV</fullName>
    </recommendedName>
</protein>
<dbReference type="RefSeq" id="WP_199869761.1">
    <property type="nucleotide sequence ID" value="NZ_JAAGPU010000012.1"/>
</dbReference>
<sequence length="368" mass="42929">MKAIKKLTLWIVISLFVQFLGFYYVDSKFLSSASNVTIKKIEDFDTDEKEYEDVDVKISDNASKIQFSHNCKYLSYIEKNHLYVEEIKSEKIKKVQLEDNSEISYYKWLPDRDRMLIVEKNSGYNGIKLMVSSYDVKKDEKILIKDFKVYDENIEVSDIELSTLTGLTYIKTVDSDNVSSIYRIDRMGEGSKIETVPKYISNMSLLRTEDILYYEGEVYNKIYSSQDNKEINIDDVDKLTLLGTDNEKNIYVGSLKNDLVESIYYKTIESKQNLSEETDVEKLEDEKNEFVNDYENNFTQIKMTSPSKSENIFINSEGKIYVHDKIRKTVTNEIDKSVTTYNGEFLSFRNDGIMVKNGQNISVIKYKK</sequence>
<keyword evidence="3" id="KW-1185">Reference proteome</keyword>
<gene>
    <name evidence="2" type="ORF">G3M99_07875</name>
</gene>
<evidence type="ECO:0000313" key="3">
    <source>
        <dbReference type="Proteomes" id="UP000481872"/>
    </source>
</evidence>
<dbReference type="AlphaFoldDB" id="A0A6M0H4G3"/>
<feature type="transmembrane region" description="Helical" evidence="1">
    <location>
        <begin position="7"/>
        <end position="25"/>
    </location>
</feature>
<dbReference type="Proteomes" id="UP000481872">
    <property type="component" value="Unassembled WGS sequence"/>
</dbReference>
<organism evidence="2 3">
    <name type="scientific">Clostridium senegalense</name>
    <dbReference type="NCBI Taxonomy" id="1465809"/>
    <lineage>
        <taxon>Bacteria</taxon>
        <taxon>Bacillati</taxon>
        <taxon>Bacillota</taxon>
        <taxon>Clostridia</taxon>
        <taxon>Eubacteriales</taxon>
        <taxon>Clostridiaceae</taxon>
        <taxon>Clostridium</taxon>
    </lineage>
</organism>
<accession>A0A6M0H4G3</accession>
<keyword evidence="1" id="KW-1133">Transmembrane helix</keyword>
<dbReference type="EMBL" id="JAAGPU010000012">
    <property type="protein sequence ID" value="NEU04771.1"/>
    <property type="molecule type" value="Genomic_DNA"/>
</dbReference>
<keyword evidence="1" id="KW-0812">Transmembrane</keyword>
<comment type="caution">
    <text evidence="2">The sequence shown here is derived from an EMBL/GenBank/DDBJ whole genome shotgun (WGS) entry which is preliminary data.</text>
</comment>
<evidence type="ECO:0000313" key="2">
    <source>
        <dbReference type="EMBL" id="NEU04771.1"/>
    </source>
</evidence>